<feature type="region of interest" description="Disordered" evidence="1">
    <location>
        <begin position="1"/>
        <end position="28"/>
    </location>
</feature>
<dbReference type="STRING" id="306901.Q2H252"/>
<dbReference type="PANTHER" id="PTHR10039:SF5">
    <property type="entry name" value="NACHT DOMAIN-CONTAINING PROTEIN"/>
    <property type="match status" value="1"/>
</dbReference>
<feature type="compositionally biased region" description="Polar residues" evidence="1">
    <location>
        <begin position="1"/>
        <end position="12"/>
    </location>
</feature>
<dbReference type="eggNOG" id="ENOG502RW4B">
    <property type="taxonomic scope" value="Eukaryota"/>
</dbReference>
<dbReference type="PANTHER" id="PTHR10039">
    <property type="entry name" value="AMELOGENIN"/>
    <property type="match status" value="1"/>
</dbReference>
<dbReference type="RefSeq" id="XP_001223358.1">
    <property type="nucleotide sequence ID" value="XM_001223357.1"/>
</dbReference>
<dbReference type="InParanoid" id="Q2H252"/>
<reference evidence="3" key="1">
    <citation type="journal article" date="2015" name="Genome Announc.">
        <title>Draft genome sequence of the cellulolytic fungus Chaetomium globosum.</title>
        <authorList>
            <person name="Cuomo C.A."/>
            <person name="Untereiner W.A."/>
            <person name="Ma L.-J."/>
            <person name="Grabherr M."/>
            <person name="Birren B.W."/>
        </authorList>
    </citation>
    <scope>NUCLEOTIDE SEQUENCE [LARGE SCALE GENOMIC DNA]</scope>
    <source>
        <strain evidence="3">ATCC 6205 / CBS 148.51 / DSM 1962 / NBRC 6347 / NRRL 1970</strain>
    </source>
</reference>
<gene>
    <name evidence="2" type="ORF">CHGG_04144</name>
</gene>
<evidence type="ECO:0000313" key="3">
    <source>
        <dbReference type="Proteomes" id="UP000001056"/>
    </source>
</evidence>
<dbReference type="VEuPathDB" id="FungiDB:CHGG_04144"/>
<evidence type="ECO:0000256" key="1">
    <source>
        <dbReference type="SAM" id="MobiDB-lite"/>
    </source>
</evidence>
<sequence>MLGIHQNPTRPNSARGAPDQTSEKPLRVASQKDAAYLSHTTAEIVGKLWNSDWMSLMPSRDSSTESEFCIQDVPVAKKILSDLSFGQMHSRRKSLIPFVVPRQWMFYNIAGTDATAPSWTLSEPKESLETLCSFHRQEFRLIIFLDGLDEFDGLDSSDGNPSALLDWISDTLERYKVKFCVSSRPMNHFADTFREYRSLAMQQLTRRDIQAVVEAKFGNSAAYQEIKVSHPKDADRLVREIIDKAEEQPEPSLLWERLSSIPGDIEGLYNSIWSSIPPKRLATTSKILQTYRAQDIDTSLVAFWLACVDANTKASAQLAPTEELLKTPRRRDVFDFARSGFSRIHRIPVQARINRDHMVLSLDNLNRIACDIVVAGCKSGNISHQLAAYANGSSPERFSRAGWPTLMLGENITHLELSFVGTAASAGFTSYVKAKVEADPSFLVPKRGRVSLLENAIFPYLYTVWEIASSDAFFLPDLKETREQRLKIIELLLGASDVKHETALGCSMCDAVHKAMVAVHPAILDSLPWYEQVLPLLKTHGYTANHSGGERKNEIRGGTEDEANWNDVPVRWRGFSGMAEDEKGKSANED</sequence>
<dbReference type="OrthoDB" id="443402at2759"/>
<dbReference type="EMBL" id="CH408032">
    <property type="protein sequence ID" value="EAQ87525.1"/>
    <property type="molecule type" value="Genomic_DNA"/>
</dbReference>
<protein>
    <recommendedName>
        <fullName evidence="4">NACHT domain-containing protein</fullName>
    </recommendedName>
</protein>
<name>Q2H252_CHAGB</name>
<dbReference type="HOGENOM" id="CLU_462308_0_0_1"/>
<evidence type="ECO:0008006" key="4">
    <source>
        <dbReference type="Google" id="ProtNLM"/>
    </source>
</evidence>
<keyword evidence="3" id="KW-1185">Reference proteome</keyword>
<dbReference type="AlphaFoldDB" id="Q2H252"/>
<evidence type="ECO:0000313" key="2">
    <source>
        <dbReference type="EMBL" id="EAQ87525.1"/>
    </source>
</evidence>
<proteinExistence type="predicted"/>
<dbReference type="Proteomes" id="UP000001056">
    <property type="component" value="Unassembled WGS sequence"/>
</dbReference>
<accession>Q2H252</accession>
<organism evidence="2 3">
    <name type="scientific">Chaetomium globosum (strain ATCC 6205 / CBS 148.51 / DSM 1962 / NBRC 6347 / NRRL 1970)</name>
    <name type="common">Soil fungus</name>
    <dbReference type="NCBI Taxonomy" id="306901"/>
    <lineage>
        <taxon>Eukaryota</taxon>
        <taxon>Fungi</taxon>
        <taxon>Dikarya</taxon>
        <taxon>Ascomycota</taxon>
        <taxon>Pezizomycotina</taxon>
        <taxon>Sordariomycetes</taxon>
        <taxon>Sordariomycetidae</taxon>
        <taxon>Sordariales</taxon>
        <taxon>Chaetomiaceae</taxon>
        <taxon>Chaetomium</taxon>
    </lineage>
</organism>
<dbReference type="GeneID" id="4392145"/>